<dbReference type="InterPro" id="IPR036452">
    <property type="entry name" value="Ribo_hydro-like"/>
</dbReference>
<reference evidence="2 3" key="1">
    <citation type="submission" date="2018-04" db="EMBL/GenBank/DDBJ databases">
        <title>Genomic Encyclopedia of Type Strains, Phase IV (KMG-IV): sequencing the most valuable type-strain genomes for metagenomic binning, comparative biology and taxonomic classification.</title>
        <authorList>
            <person name="Goeker M."/>
        </authorList>
    </citation>
    <scope>NUCLEOTIDE SEQUENCE [LARGE SCALE GENOMIC DNA]</scope>
    <source>
        <strain evidence="2 3">DSM 20705</strain>
    </source>
</reference>
<dbReference type="InterPro" id="IPR052775">
    <property type="entry name" value="IUN_hydrolase"/>
</dbReference>
<evidence type="ECO:0000313" key="3">
    <source>
        <dbReference type="Proteomes" id="UP000245793"/>
    </source>
</evidence>
<sequence>MKKVIIDFDCTINVRGCDLDDAFACLYLLSSKDVDVKMITTSFGNSNEDKVYESSKKMIEDLNIDVPLYKGGIFSLDAATHMRDLVNTEDDIIILSLGSTTNTQRALTLGMDPTRVKSLVLMGGITSKLEFKGRVMDELNFSIDHLSTNYVFSKIKNINIITGNNCMAHRYLVPENPKYKSSYMNYMKDSLIRWTEEFDIIYQERELVLWDALAALYITNPEFFEDKKRSIELKENMARGFLKEGNDAVVNLPELVTDIDAMEYIINVIEEGGR</sequence>
<evidence type="ECO:0000259" key="1">
    <source>
        <dbReference type="Pfam" id="PF01156"/>
    </source>
</evidence>
<dbReference type="EMBL" id="QEKV01000004">
    <property type="protein sequence ID" value="PVY94511.1"/>
    <property type="molecule type" value="Genomic_DNA"/>
</dbReference>
<dbReference type="PANTHER" id="PTHR46190">
    <property type="entry name" value="SI:CH211-201H21.5-RELATED"/>
    <property type="match status" value="1"/>
</dbReference>
<protein>
    <submittedName>
        <fullName evidence="2">Purine nucleosidase</fullName>
    </submittedName>
</protein>
<dbReference type="SUPFAM" id="SSF53590">
    <property type="entry name" value="Nucleoside hydrolase"/>
    <property type="match status" value="1"/>
</dbReference>
<organism evidence="2 3">
    <name type="scientific">Ezakiella coagulans</name>
    <dbReference type="NCBI Taxonomy" id="46507"/>
    <lineage>
        <taxon>Bacteria</taxon>
        <taxon>Bacillati</taxon>
        <taxon>Bacillota</taxon>
        <taxon>Tissierellia</taxon>
        <taxon>Ezakiella</taxon>
    </lineage>
</organism>
<proteinExistence type="predicted"/>
<dbReference type="AlphaFoldDB" id="A0A2U1E3L6"/>
<dbReference type="Gene3D" id="3.90.245.10">
    <property type="entry name" value="Ribonucleoside hydrolase-like"/>
    <property type="match status" value="2"/>
</dbReference>
<dbReference type="PANTHER" id="PTHR46190:SF1">
    <property type="entry name" value="SI:CH211-201H21.5"/>
    <property type="match status" value="1"/>
</dbReference>
<evidence type="ECO:0000313" key="2">
    <source>
        <dbReference type="EMBL" id="PVY94511.1"/>
    </source>
</evidence>
<dbReference type="Pfam" id="PF01156">
    <property type="entry name" value="IU_nuc_hydro"/>
    <property type="match status" value="1"/>
</dbReference>
<feature type="domain" description="Inosine/uridine-preferring nucleoside hydrolase" evidence="1">
    <location>
        <begin position="4"/>
        <end position="242"/>
    </location>
</feature>
<accession>A0A2U1E3L6</accession>
<dbReference type="GO" id="GO:0016799">
    <property type="term" value="F:hydrolase activity, hydrolyzing N-glycosyl compounds"/>
    <property type="evidence" value="ECO:0007669"/>
    <property type="project" value="InterPro"/>
</dbReference>
<dbReference type="RefSeq" id="WP_165803587.1">
    <property type="nucleotide sequence ID" value="NZ_JBKYKF010000036.1"/>
</dbReference>
<comment type="caution">
    <text evidence="2">The sequence shown here is derived from an EMBL/GenBank/DDBJ whole genome shotgun (WGS) entry which is preliminary data.</text>
</comment>
<gene>
    <name evidence="2" type="ORF">C7381_10412</name>
</gene>
<dbReference type="Proteomes" id="UP000245793">
    <property type="component" value="Unassembled WGS sequence"/>
</dbReference>
<name>A0A2U1E3L6_9FIRM</name>
<keyword evidence="3" id="KW-1185">Reference proteome</keyword>
<dbReference type="InterPro" id="IPR001910">
    <property type="entry name" value="Inosine/uridine_hydrolase_dom"/>
</dbReference>